<dbReference type="AlphaFoldDB" id="A0A423NNH7"/>
<dbReference type="Proteomes" id="UP000284207">
    <property type="component" value="Unassembled WGS sequence"/>
</dbReference>
<dbReference type="InterPro" id="IPR032710">
    <property type="entry name" value="NTF2-like_dom_sf"/>
</dbReference>
<dbReference type="InterPro" id="IPR016918">
    <property type="entry name" value="UCP029394"/>
</dbReference>
<gene>
    <name evidence="1" type="ORF">BK674_12300</name>
</gene>
<evidence type="ECO:0000313" key="1">
    <source>
        <dbReference type="EMBL" id="RON99828.1"/>
    </source>
</evidence>
<evidence type="ECO:0000313" key="2">
    <source>
        <dbReference type="Proteomes" id="UP000284207"/>
    </source>
</evidence>
<dbReference type="EMBL" id="MOCA01000005">
    <property type="protein sequence ID" value="RON99828.1"/>
    <property type="molecule type" value="Genomic_DNA"/>
</dbReference>
<organism evidence="1 2">
    <name type="scientific">Pseudomonas moraviensis</name>
    <dbReference type="NCBI Taxonomy" id="321662"/>
    <lineage>
        <taxon>Bacteria</taxon>
        <taxon>Pseudomonadati</taxon>
        <taxon>Pseudomonadota</taxon>
        <taxon>Gammaproteobacteria</taxon>
        <taxon>Pseudomonadales</taxon>
        <taxon>Pseudomonadaceae</taxon>
        <taxon>Pseudomonas</taxon>
    </lineage>
</organism>
<reference evidence="1 2" key="1">
    <citation type="submission" date="2016-10" db="EMBL/GenBank/DDBJ databases">
        <title>Comparative genome analysis of multiple Pseudomonas spp. focuses on biocontrol and plant growth promoting traits.</title>
        <authorList>
            <person name="Tao X.-Y."/>
            <person name="Taylor C.G."/>
        </authorList>
    </citation>
    <scope>NUCLEOTIDE SEQUENCE [LARGE SCALE GENOMIC DNA]</scope>
    <source>
        <strain evidence="1 2">36B3</strain>
    </source>
</reference>
<dbReference type="PIRSF" id="PIRSF029394">
    <property type="entry name" value="UCP029394"/>
    <property type="match status" value="1"/>
</dbReference>
<name>A0A423NNH7_9PSED</name>
<comment type="caution">
    <text evidence="1">The sequence shown here is derived from an EMBL/GenBank/DDBJ whole genome shotgun (WGS) entry which is preliminary data.</text>
</comment>
<proteinExistence type="predicted"/>
<dbReference type="Gene3D" id="3.10.450.50">
    <property type="match status" value="1"/>
</dbReference>
<dbReference type="SUPFAM" id="SSF54427">
    <property type="entry name" value="NTF2-like"/>
    <property type="match status" value="1"/>
</dbReference>
<accession>A0A423NNH7</accession>
<sequence>MTNDPIEQAEHSIHHVHELILRVFTDADGMGAASIEPLMQAFAEDFSMLGISAIPLDRCEVEQLFRGAVGAKKGLDIEISDLHTVWQQHDRLAVSYIETHRLDGAEHSRASVAILSAQPAGVKWLYLHETPLSREA</sequence>
<dbReference type="RefSeq" id="WP_123418817.1">
    <property type="nucleotide sequence ID" value="NZ_MOCA01000005.1"/>
</dbReference>
<protein>
    <submittedName>
        <fullName evidence="1">DUF4440 domain-containing protein</fullName>
    </submittedName>
</protein>